<keyword evidence="6 7" id="KW-0472">Membrane</keyword>
<feature type="transmembrane region" description="Helical" evidence="7">
    <location>
        <begin position="38"/>
        <end position="63"/>
    </location>
</feature>
<evidence type="ECO:0000313" key="9">
    <source>
        <dbReference type="Proteomes" id="UP000294257"/>
    </source>
</evidence>
<evidence type="ECO:0000256" key="7">
    <source>
        <dbReference type="SAM" id="Phobius"/>
    </source>
</evidence>
<dbReference type="GO" id="GO:0005886">
    <property type="term" value="C:plasma membrane"/>
    <property type="evidence" value="ECO:0007669"/>
    <property type="project" value="UniProtKB-SubCell"/>
</dbReference>
<protein>
    <submittedName>
        <fullName evidence="8">Transglycosylase associated protein</fullName>
    </submittedName>
</protein>
<dbReference type="EMBL" id="SGWQ01000005">
    <property type="protein sequence ID" value="RZS37825.1"/>
    <property type="molecule type" value="Genomic_DNA"/>
</dbReference>
<proteinExistence type="inferred from homology"/>
<sequence length="103" mass="10677">MGQAFKEAFSGYSILGLLIAGIVLGFLAKLLMPGKQNIPWWLTIVAGILGALVGNVLAALFGVRETAGFDWIRHGLQVVGAIGVVALAVALWSKSKGGTAART</sequence>
<keyword evidence="3" id="KW-1003">Cell membrane</keyword>
<accession>A0A4Q7KMW7</accession>
<dbReference type="AlphaFoldDB" id="A0A4Q7KMW7"/>
<keyword evidence="5 7" id="KW-1133">Transmembrane helix</keyword>
<evidence type="ECO:0000313" key="8">
    <source>
        <dbReference type="EMBL" id="RZS37825.1"/>
    </source>
</evidence>
<keyword evidence="4 7" id="KW-0812">Transmembrane</keyword>
<name>A0A4Q7KMW7_9PSEU</name>
<dbReference type="Pfam" id="PF04226">
    <property type="entry name" value="Transgly_assoc"/>
    <property type="match status" value="1"/>
</dbReference>
<reference evidence="8 9" key="1">
    <citation type="submission" date="2019-02" db="EMBL/GenBank/DDBJ databases">
        <title>Genomic Encyclopedia of Type Strains, Phase IV (KMG-IV): sequencing the most valuable type-strain genomes for metagenomic binning, comparative biology and taxonomic classification.</title>
        <authorList>
            <person name="Goeker M."/>
        </authorList>
    </citation>
    <scope>NUCLEOTIDE SEQUENCE [LARGE SCALE GENOMIC DNA]</scope>
    <source>
        <strain evidence="8 9">DSM 101727</strain>
    </source>
</reference>
<comment type="similarity">
    <text evidence="2">Belongs to the UPF0410 family.</text>
</comment>
<keyword evidence="9" id="KW-1185">Reference proteome</keyword>
<evidence type="ECO:0000256" key="5">
    <source>
        <dbReference type="ARBA" id="ARBA00022989"/>
    </source>
</evidence>
<organism evidence="8 9">
    <name type="scientific">Herbihabitans rhizosphaerae</name>
    <dbReference type="NCBI Taxonomy" id="1872711"/>
    <lineage>
        <taxon>Bacteria</taxon>
        <taxon>Bacillati</taxon>
        <taxon>Actinomycetota</taxon>
        <taxon>Actinomycetes</taxon>
        <taxon>Pseudonocardiales</taxon>
        <taxon>Pseudonocardiaceae</taxon>
        <taxon>Herbihabitans</taxon>
    </lineage>
</organism>
<dbReference type="PANTHER" id="PTHR33884:SF3">
    <property type="entry name" value="UPF0410 PROTEIN YMGE"/>
    <property type="match status" value="1"/>
</dbReference>
<gene>
    <name evidence="8" type="ORF">EV193_105384</name>
</gene>
<dbReference type="InterPro" id="IPR007341">
    <property type="entry name" value="Transgly_assoc"/>
</dbReference>
<evidence type="ECO:0000256" key="4">
    <source>
        <dbReference type="ARBA" id="ARBA00022692"/>
    </source>
</evidence>
<dbReference type="Proteomes" id="UP000294257">
    <property type="component" value="Unassembled WGS sequence"/>
</dbReference>
<feature type="transmembrane region" description="Helical" evidence="7">
    <location>
        <begin position="12"/>
        <end position="32"/>
    </location>
</feature>
<evidence type="ECO:0000256" key="3">
    <source>
        <dbReference type="ARBA" id="ARBA00022475"/>
    </source>
</evidence>
<evidence type="ECO:0000256" key="2">
    <source>
        <dbReference type="ARBA" id="ARBA00011006"/>
    </source>
</evidence>
<dbReference type="RefSeq" id="WP_130345254.1">
    <property type="nucleotide sequence ID" value="NZ_SGWQ01000005.1"/>
</dbReference>
<comment type="subcellular location">
    <subcellularLocation>
        <location evidence="1">Cell membrane</location>
        <topology evidence="1">Multi-pass membrane protein</topology>
    </subcellularLocation>
</comment>
<dbReference type="PANTHER" id="PTHR33884">
    <property type="entry name" value="UPF0410 PROTEIN YMGE"/>
    <property type="match status" value="1"/>
</dbReference>
<evidence type="ECO:0000256" key="1">
    <source>
        <dbReference type="ARBA" id="ARBA00004651"/>
    </source>
</evidence>
<evidence type="ECO:0000256" key="6">
    <source>
        <dbReference type="ARBA" id="ARBA00023136"/>
    </source>
</evidence>
<comment type="caution">
    <text evidence="8">The sequence shown here is derived from an EMBL/GenBank/DDBJ whole genome shotgun (WGS) entry which is preliminary data.</text>
</comment>
<feature type="transmembrane region" description="Helical" evidence="7">
    <location>
        <begin position="75"/>
        <end position="93"/>
    </location>
</feature>